<feature type="transmembrane region" description="Helical" evidence="2">
    <location>
        <begin position="578"/>
        <end position="605"/>
    </location>
</feature>
<feature type="transmembrane region" description="Helical" evidence="2">
    <location>
        <begin position="445"/>
        <end position="466"/>
    </location>
</feature>
<protein>
    <recommendedName>
        <fullName evidence="3">G-protein coupled receptors family 2 profile 1 domain-containing protein</fullName>
    </recommendedName>
</protein>
<evidence type="ECO:0000313" key="4">
    <source>
        <dbReference type="EMBL" id="RZF45537.1"/>
    </source>
</evidence>
<feature type="compositionally biased region" description="Polar residues" evidence="1">
    <location>
        <begin position="933"/>
        <end position="948"/>
    </location>
</feature>
<feature type="compositionally biased region" description="Basic and acidic residues" evidence="1">
    <location>
        <begin position="997"/>
        <end position="1006"/>
    </location>
</feature>
<feature type="domain" description="G-protein coupled receptors family 2 profile 1" evidence="3">
    <location>
        <begin position="61"/>
        <end position="147"/>
    </location>
</feature>
<name>A0A482XIP3_LAOST</name>
<dbReference type="SMR" id="A0A482XIP3"/>
<evidence type="ECO:0000259" key="3">
    <source>
        <dbReference type="PROSITE" id="PS50227"/>
    </source>
</evidence>
<dbReference type="Gene3D" id="4.10.1240.10">
    <property type="entry name" value="GPCR, family 2, extracellular hormone receptor domain"/>
    <property type="match status" value="1"/>
</dbReference>
<dbReference type="OrthoDB" id="6138650at2759"/>
<keyword evidence="2" id="KW-1133">Transmembrane helix</keyword>
<evidence type="ECO:0000313" key="5">
    <source>
        <dbReference type="Proteomes" id="UP000291343"/>
    </source>
</evidence>
<sequence length="1006" mass="113551">MWPAPVDDRGQIYGYSWLKETKDSKEVNLFKMQKNVEEWEDLYPAGSILKVFSIQKSSKYTCQVQSNVGSVNASIDVEILNKTAVPWCEADNTNSHKMHWTETRVWGVAKVECPPHFRGVAKRMCSLIYTGQARWQTADFSDCISNRLIRITNQFQSLMLGFQNTTTVEILANVLELLKARTELYPGEGEPVLSLMQNITWYLNVTSAWDDLVEATPLFYSIINTLLQFDNAIINSQKVVDLQKMVNQWTIFWTSHIEPEFNPTLIFESLIVDVFTFDSSSVQSGIIFYLPRNTHISYPSWFKESLAVIIDSGNRMLDNGTVCVAVVVYRDIMKYLPVRQIFKKEDGSELEYEVASNVISFVSNAVLKTMVEIEFATLTRRGWNMTCGVMVTPWTRWQLEKCYVNTMSGRNVTQCSCKMLATFTALIMKTTIKNETRTNPVQTNVVLIGCLSCMVQSVFTLFLLFVRWYYSPSYLIFLKIQCCTAISAAMIVFLSATSTNLNKSSYPFAAISLEAFLLLAMSSHLSKLLLVYAEVVSLTKIKSIKLTVISIMNGFTMLIMLCNYLVHNSSDWELESWWLIQGTFIYYSCLTSGFLMAALFIFLYICVMRHLALLLTIKSVQADSSKAIQRRLGLLGRAGLIFVSIYVMVAASIFYVNYPGYMSAQYAFSFTCVLLGFVLLTCYIIQSETSYHLYLIKKVGTDLAYMTGSDGNILSFFTKQDGEVESEAAPPSKDSYSCEDEGLQLKDMCSSNTASSKTDLSHKSGKMVTFYSDLVSDCSKDDRQCNWESCSKNAQKYECSASTKPDCTEEPMMVDKWHFMRTSYCQNPAECAKSNQSGPEMVTTRVCVELGVIKNGDRGDNMMETPTIVLCSVDVEPCPGNVVELNEIMVKTITDTTHQSPDILNHETLKYSIDSSSTTTPLPDNIPEKVVEPTQNNESSTVDNQNDSDVLDRITQDLDYLLNRNTESNSAADVIESKPRLPPLTYIPEEDNELESNNDKNVDTES</sequence>
<keyword evidence="2" id="KW-0812">Transmembrane</keyword>
<gene>
    <name evidence="4" type="ORF">LSTR_LSTR005739</name>
</gene>
<feature type="region of interest" description="Disordered" evidence="1">
    <location>
        <begin position="914"/>
        <end position="950"/>
    </location>
</feature>
<organism evidence="4 5">
    <name type="scientific">Laodelphax striatellus</name>
    <name type="common">Small brown planthopper</name>
    <name type="synonym">Delphax striatella</name>
    <dbReference type="NCBI Taxonomy" id="195883"/>
    <lineage>
        <taxon>Eukaryota</taxon>
        <taxon>Metazoa</taxon>
        <taxon>Ecdysozoa</taxon>
        <taxon>Arthropoda</taxon>
        <taxon>Hexapoda</taxon>
        <taxon>Insecta</taxon>
        <taxon>Pterygota</taxon>
        <taxon>Neoptera</taxon>
        <taxon>Paraneoptera</taxon>
        <taxon>Hemiptera</taxon>
        <taxon>Auchenorrhyncha</taxon>
        <taxon>Fulgoroidea</taxon>
        <taxon>Delphacidae</taxon>
        <taxon>Criomorphinae</taxon>
        <taxon>Laodelphax</taxon>
    </lineage>
</organism>
<evidence type="ECO:0000256" key="1">
    <source>
        <dbReference type="SAM" id="MobiDB-lite"/>
    </source>
</evidence>
<dbReference type="InParanoid" id="A0A482XIP3"/>
<feature type="transmembrane region" description="Helical" evidence="2">
    <location>
        <begin position="473"/>
        <end position="496"/>
    </location>
</feature>
<accession>A0A482XIP3</accession>
<feature type="transmembrane region" description="Helical" evidence="2">
    <location>
        <begin position="508"/>
        <end position="532"/>
    </location>
</feature>
<dbReference type="InterPro" id="IPR001879">
    <property type="entry name" value="GPCR_2_extracellular_dom"/>
</dbReference>
<dbReference type="GO" id="GO:0016020">
    <property type="term" value="C:membrane"/>
    <property type="evidence" value="ECO:0007669"/>
    <property type="project" value="InterPro"/>
</dbReference>
<feature type="transmembrane region" description="Helical" evidence="2">
    <location>
        <begin position="664"/>
        <end position="685"/>
    </location>
</feature>
<keyword evidence="5" id="KW-1185">Reference proteome</keyword>
<feature type="region of interest" description="Disordered" evidence="1">
    <location>
        <begin position="968"/>
        <end position="1006"/>
    </location>
</feature>
<dbReference type="PROSITE" id="PS50227">
    <property type="entry name" value="G_PROTEIN_RECEP_F2_3"/>
    <property type="match status" value="1"/>
</dbReference>
<dbReference type="AlphaFoldDB" id="A0A482XIP3"/>
<proteinExistence type="predicted"/>
<feature type="transmembrane region" description="Helical" evidence="2">
    <location>
        <begin position="634"/>
        <end position="658"/>
    </location>
</feature>
<reference evidence="4 5" key="1">
    <citation type="journal article" date="2017" name="Gigascience">
        <title>Genome sequence of the small brown planthopper, Laodelphax striatellus.</title>
        <authorList>
            <person name="Zhu J."/>
            <person name="Jiang F."/>
            <person name="Wang X."/>
            <person name="Yang P."/>
            <person name="Bao Y."/>
            <person name="Zhao W."/>
            <person name="Wang W."/>
            <person name="Lu H."/>
            <person name="Wang Q."/>
            <person name="Cui N."/>
            <person name="Li J."/>
            <person name="Chen X."/>
            <person name="Luo L."/>
            <person name="Yu J."/>
            <person name="Kang L."/>
            <person name="Cui F."/>
        </authorList>
    </citation>
    <scope>NUCLEOTIDE SEQUENCE [LARGE SCALE GENOMIC DNA]</scope>
    <source>
        <strain evidence="4">Lst14</strain>
    </source>
</reference>
<dbReference type="InterPro" id="IPR036445">
    <property type="entry name" value="GPCR_2_extracell_dom_sf"/>
</dbReference>
<dbReference type="STRING" id="195883.A0A482XIP3"/>
<evidence type="ECO:0000256" key="2">
    <source>
        <dbReference type="SAM" id="Phobius"/>
    </source>
</evidence>
<dbReference type="EMBL" id="QKKF02008850">
    <property type="protein sequence ID" value="RZF45537.1"/>
    <property type="molecule type" value="Genomic_DNA"/>
</dbReference>
<comment type="caution">
    <text evidence="4">The sequence shown here is derived from an EMBL/GenBank/DDBJ whole genome shotgun (WGS) entry which is preliminary data.</text>
</comment>
<keyword evidence="2" id="KW-0472">Membrane</keyword>
<feature type="transmembrane region" description="Helical" evidence="2">
    <location>
        <begin position="544"/>
        <end position="566"/>
    </location>
</feature>
<dbReference type="GO" id="GO:0004930">
    <property type="term" value="F:G protein-coupled receptor activity"/>
    <property type="evidence" value="ECO:0007669"/>
    <property type="project" value="InterPro"/>
</dbReference>
<dbReference type="Proteomes" id="UP000291343">
    <property type="component" value="Unassembled WGS sequence"/>
</dbReference>